<feature type="domain" description="Tr-type G" evidence="1">
    <location>
        <begin position="2"/>
        <end position="97"/>
    </location>
</feature>
<dbReference type="InterPro" id="IPR049393">
    <property type="entry name" value="eEFSec_III"/>
</dbReference>
<name>A0A6F9DB13_9ASCI</name>
<dbReference type="SUPFAM" id="SSF50447">
    <property type="entry name" value="Translation proteins"/>
    <property type="match status" value="1"/>
</dbReference>
<evidence type="ECO:0000259" key="1">
    <source>
        <dbReference type="Pfam" id="PF00009"/>
    </source>
</evidence>
<dbReference type="Pfam" id="PF03144">
    <property type="entry name" value="GTP_EFTU_D2"/>
    <property type="match status" value="1"/>
</dbReference>
<gene>
    <name evidence="5" type="primary">Eefsec</name>
</gene>
<protein>
    <submittedName>
        <fullName evidence="5">Selenocysteine-specific elongation factor</fullName>
    </submittedName>
</protein>
<proteinExistence type="evidence at transcript level"/>
<dbReference type="GO" id="GO:0001514">
    <property type="term" value="P:selenocysteine incorporation"/>
    <property type="evidence" value="ECO:0007669"/>
    <property type="project" value="TreeGrafter"/>
</dbReference>
<dbReference type="GO" id="GO:0003746">
    <property type="term" value="F:translation elongation factor activity"/>
    <property type="evidence" value="ECO:0007669"/>
    <property type="project" value="UniProtKB-KW"/>
</dbReference>
<dbReference type="InterPro" id="IPR050055">
    <property type="entry name" value="EF-Tu_GTPase"/>
</dbReference>
<dbReference type="GO" id="GO:0003924">
    <property type="term" value="F:GTPase activity"/>
    <property type="evidence" value="ECO:0007669"/>
    <property type="project" value="InterPro"/>
</dbReference>
<dbReference type="Gene3D" id="3.40.50.300">
    <property type="entry name" value="P-loop containing nucleotide triphosphate hydrolases"/>
    <property type="match status" value="1"/>
</dbReference>
<sequence>MVLVVDVIKGVQTQTAECLIIGEIICSKMLVVLNKIDLIPENKKVATIEKMSKRMQKTLESTKFAGCPITAVSANPGASESDCKEPEGISNLIQVLQQNTYVPQRSAEGPFIFSVDHCFSIRGQGTVMTGTVLSGQVCVNNTVEISSVQECKKVKSIQMFHKPTQSVKQGDRAGICVTQFDPKLLERGLVCSPGALPTLYAAIVTLSKINYFSGEVRTKMKFHVTIGHSTVMARIALFGFGDDGTAANHESKPLDDAVEGLTVTDMFDFSRDYAYQDELIKGKGLKQWALLEFEKPVVCRPNSLVIGSKLDSDIHANKCRLAFRAQIVEAITDKEYSKMLLPKLKVYKNKTREGAVERIHDDYNVICKGLLKKETDVGLFTGLKVSLSSGEQGLVEGSFGLSGKVKVRVPTGLSEETKAALAGKGKKSRKKTAGEPQAIINSEGKVVHVTMNFKHYVYDPSKKMTQS</sequence>
<accession>A0A6F9DB13</accession>
<evidence type="ECO:0000313" key="5">
    <source>
        <dbReference type="EMBL" id="CAB3241117.1"/>
    </source>
</evidence>
<keyword evidence="5" id="KW-0648">Protein biosynthesis</keyword>
<evidence type="ECO:0000259" key="2">
    <source>
        <dbReference type="Pfam" id="PF03144"/>
    </source>
</evidence>
<dbReference type="Gene3D" id="2.40.30.10">
    <property type="entry name" value="Translation factors"/>
    <property type="match status" value="1"/>
</dbReference>
<dbReference type="InterPro" id="IPR000795">
    <property type="entry name" value="T_Tr_GTP-bd_dom"/>
</dbReference>
<dbReference type="GO" id="GO:0005525">
    <property type="term" value="F:GTP binding"/>
    <property type="evidence" value="ECO:0007669"/>
    <property type="project" value="InterPro"/>
</dbReference>
<keyword evidence="5" id="KW-0251">Elongation factor</keyword>
<evidence type="ECO:0000259" key="4">
    <source>
        <dbReference type="Pfam" id="PF21208"/>
    </source>
</evidence>
<feature type="domain" description="Selenocysteine-specific elongation factor C-terminal RIFT" evidence="3">
    <location>
        <begin position="342"/>
        <end position="462"/>
    </location>
</feature>
<reference evidence="5" key="1">
    <citation type="submission" date="2020-04" db="EMBL/GenBank/DDBJ databases">
        <authorList>
            <person name="Neveu A P."/>
        </authorList>
    </citation>
    <scope>NUCLEOTIDE SEQUENCE</scope>
    <source>
        <tissue evidence="5">Whole embryo</tissue>
    </source>
</reference>
<dbReference type="AlphaFoldDB" id="A0A6F9DB13"/>
<dbReference type="Pfam" id="PF21131">
    <property type="entry name" value="eEFSec_4th"/>
    <property type="match status" value="1"/>
</dbReference>
<dbReference type="EMBL" id="LR784745">
    <property type="protein sequence ID" value="CAB3241117.1"/>
    <property type="molecule type" value="mRNA"/>
</dbReference>
<dbReference type="Pfam" id="PF00009">
    <property type="entry name" value="GTP_EFTU"/>
    <property type="match status" value="1"/>
</dbReference>
<dbReference type="PANTHER" id="PTHR43721">
    <property type="entry name" value="ELONGATION FACTOR TU-RELATED"/>
    <property type="match status" value="1"/>
</dbReference>
<feature type="domain" description="Selenocysteine-specific elongation factor 3rd" evidence="4">
    <location>
        <begin position="203"/>
        <end position="324"/>
    </location>
</feature>
<dbReference type="SUPFAM" id="SSF52540">
    <property type="entry name" value="P-loop containing nucleoside triphosphate hydrolases"/>
    <property type="match status" value="1"/>
</dbReference>
<evidence type="ECO:0000259" key="3">
    <source>
        <dbReference type="Pfam" id="PF21131"/>
    </source>
</evidence>
<dbReference type="FunFam" id="2.40.30.10:FF:000052">
    <property type="entry name" value="Selenocysteine-specific elongation factor EF-Sec"/>
    <property type="match status" value="1"/>
</dbReference>
<organism evidence="5">
    <name type="scientific">Phallusia mammillata</name>
    <dbReference type="NCBI Taxonomy" id="59560"/>
    <lineage>
        <taxon>Eukaryota</taxon>
        <taxon>Metazoa</taxon>
        <taxon>Chordata</taxon>
        <taxon>Tunicata</taxon>
        <taxon>Ascidiacea</taxon>
        <taxon>Phlebobranchia</taxon>
        <taxon>Ascidiidae</taxon>
        <taxon>Phallusia</taxon>
    </lineage>
</organism>
<dbReference type="InterPro" id="IPR049394">
    <property type="entry name" value="eEFSec_C"/>
</dbReference>
<dbReference type="CDD" id="cd03696">
    <property type="entry name" value="SelB_II"/>
    <property type="match status" value="1"/>
</dbReference>
<dbReference type="InterPro" id="IPR027417">
    <property type="entry name" value="P-loop_NTPase"/>
</dbReference>
<dbReference type="PANTHER" id="PTHR43721:SF11">
    <property type="entry name" value="SELENOCYSTEINE-SPECIFIC ELONGATION FACTOR"/>
    <property type="match status" value="1"/>
</dbReference>
<dbReference type="Pfam" id="PF21208">
    <property type="entry name" value="euk_SelB_III"/>
    <property type="match status" value="1"/>
</dbReference>
<feature type="domain" description="Translation elongation factor EFTu-like" evidence="2">
    <location>
        <begin position="125"/>
        <end position="188"/>
    </location>
</feature>
<dbReference type="InterPro" id="IPR009000">
    <property type="entry name" value="Transl_B-barrel_sf"/>
</dbReference>
<dbReference type="InterPro" id="IPR004161">
    <property type="entry name" value="EFTu-like_2"/>
</dbReference>
<dbReference type="CDD" id="cd04094">
    <property type="entry name" value="eSelB_III"/>
    <property type="match status" value="1"/>
</dbReference>